<organism evidence="1 2">
    <name type="scientific">Scortum barcoo</name>
    <name type="common">barcoo grunter</name>
    <dbReference type="NCBI Taxonomy" id="214431"/>
    <lineage>
        <taxon>Eukaryota</taxon>
        <taxon>Metazoa</taxon>
        <taxon>Chordata</taxon>
        <taxon>Craniata</taxon>
        <taxon>Vertebrata</taxon>
        <taxon>Euteleostomi</taxon>
        <taxon>Actinopterygii</taxon>
        <taxon>Neopterygii</taxon>
        <taxon>Teleostei</taxon>
        <taxon>Neoteleostei</taxon>
        <taxon>Acanthomorphata</taxon>
        <taxon>Eupercaria</taxon>
        <taxon>Centrarchiformes</taxon>
        <taxon>Terapontoidei</taxon>
        <taxon>Terapontidae</taxon>
        <taxon>Scortum</taxon>
    </lineage>
</organism>
<dbReference type="EMBL" id="CM041546">
    <property type="protein sequence ID" value="KAI3361245.1"/>
    <property type="molecule type" value="Genomic_DNA"/>
</dbReference>
<protein>
    <submittedName>
        <fullName evidence="1">Uncharacterized protein</fullName>
    </submittedName>
</protein>
<sequence length="109" mass="12044">MWENVLWSDETKVELFGHNYKRYIWHKNNTAHHQKNTIPTVKHGGGSIMLWGCFSSAGKPKVLQQSSSCLLIGRSPPPVGGACGATWSLLGFCASVSLIRPQPEPLRTL</sequence>
<name>A0ACB8W0N4_9TELE</name>
<accession>A0ACB8W0N4</accession>
<dbReference type="Proteomes" id="UP000831701">
    <property type="component" value="Chromosome 16"/>
</dbReference>
<gene>
    <name evidence="1" type="ORF">L3Q82_012915</name>
</gene>
<comment type="caution">
    <text evidence="1">The sequence shown here is derived from an EMBL/GenBank/DDBJ whole genome shotgun (WGS) entry which is preliminary data.</text>
</comment>
<evidence type="ECO:0000313" key="1">
    <source>
        <dbReference type="EMBL" id="KAI3361245.1"/>
    </source>
</evidence>
<reference evidence="1" key="1">
    <citation type="submission" date="2022-04" db="EMBL/GenBank/DDBJ databases">
        <title>Jade perch genome.</title>
        <authorList>
            <person name="Chao B."/>
        </authorList>
    </citation>
    <scope>NUCLEOTIDE SEQUENCE</scope>
    <source>
        <strain evidence="1">CB-2022</strain>
    </source>
</reference>
<evidence type="ECO:0000313" key="2">
    <source>
        <dbReference type="Proteomes" id="UP000831701"/>
    </source>
</evidence>
<proteinExistence type="predicted"/>
<keyword evidence="2" id="KW-1185">Reference proteome</keyword>